<accession>A0A0X8FFT5</accession>
<keyword evidence="2" id="KW-0547">Nucleotide-binding</keyword>
<protein>
    <submittedName>
        <fullName evidence="6">ABC transporter ATP-binding protein</fullName>
    </submittedName>
</protein>
<keyword evidence="3 6" id="KW-0067">ATP-binding</keyword>
<dbReference type="OrthoDB" id="9804819at2"/>
<dbReference type="SMART" id="SM00382">
    <property type="entry name" value="AAA"/>
    <property type="match status" value="1"/>
</dbReference>
<dbReference type="RefSeq" id="WP_060778743.1">
    <property type="nucleotide sequence ID" value="NZ_CAJHLF010000019.1"/>
</dbReference>
<dbReference type="EMBL" id="JAOTML010000002">
    <property type="protein sequence ID" value="MCY3052799.1"/>
    <property type="molecule type" value="Genomic_DNA"/>
</dbReference>
<sequence>MELRLENIEKSFQDQEVLKGATYTFEAGHIYGLLGRNGSGKTTLFRILYGDLESDGGQAHLVENGQERTIEPEDIGMVFAENYLPDFLTGYEYIKFYMDIHAPKDTYSVDDYLDRLGFSQEDRHRIIKGYSSGMKSKLAILCLLISKPKIILLDEPLTAIDVISSLEIKRLLLDLGKDHIMIMSTHMIQLAKDICDDIVLLHQGQLRHFESALEDEDFDQSLIEALSVEDEGHD</sequence>
<keyword evidence="8" id="KW-1185">Reference proteome</keyword>
<evidence type="ECO:0000259" key="4">
    <source>
        <dbReference type="PROSITE" id="PS50893"/>
    </source>
</evidence>
<dbReference type="SUPFAM" id="SSF52540">
    <property type="entry name" value="P-loop containing nucleoside triphosphate hydrolases"/>
    <property type="match status" value="1"/>
</dbReference>
<dbReference type="AlphaFoldDB" id="A0A0X8FFT5"/>
<dbReference type="KEGG" id="aun:AWM73_07385"/>
<dbReference type="Pfam" id="PF00005">
    <property type="entry name" value="ABC_tran"/>
    <property type="match status" value="1"/>
</dbReference>
<evidence type="ECO:0000256" key="2">
    <source>
        <dbReference type="ARBA" id="ARBA00022741"/>
    </source>
</evidence>
<feature type="domain" description="ABC transporter" evidence="4">
    <location>
        <begin position="3"/>
        <end position="228"/>
    </location>
</feature>
<dbReference type="Proteomes" id="UP001069145">
    <property type="component" value="Unassembled WGS sequence"/>
</dbReference>
<dbReference type="Gene3D" id="3.40.50.300">
    <property type="entry name" value="P-loop containing nucleotide triphosphate hydrolases"/>
    <property type="match status" value="1"/>
</dbReference>
<evidence type="ECO:0000313" key="8">
    <source>
        <dbReference type="Proteomes" id="UP001069145"/>
    </source>
</evidence>
<dbReference type="PROSITE" id="PS00211">
    <property type="entry name" value="ABC_TRANSPORTER_1"/>
    <property type="match status" value="1"/>
</dbReference>
<dbReference type="GeneID" id="35767114"/>
<dbReference type="PROSITE" id="PS50893">
    <property type="entry name" value="ABC_TRANSPORTER_2"/>
    <property type="match status" value="1"/>
</dbReference>
<dbReference type="InterPro" id="IPR003439">
    <property type="entry name" value="ABC_transporter-like_ATP-bd"/>
</dbReference>
<evidence type="ECO:0000256" key="1">
    <source>
        <dbReference type="ARBA" id="ARBA00022448"/>
    </source>
</evidence>
<dbReference type="EMBL" id="CP065662">
    <property type="protein sequence ID" value="QPS01984.1"/>
    <property type="molecule type" value="Genomic_DNA"/>
</dbReference>
<gene>
    <name evidence="6" type="ORF">I6G68_02635</name>
    <name evidence="5" type="ORF">ODY43_02220</name>
</gene>
<dbReference type="PANTHER" id="PTHR42939:SF1">
    <property type="entry name" value="ABC TRANSPORTER ATP-BINDING PROTEIN ALBC-RELATED"/>
    <property type="match status" value="1"/>
</dbReference>
<dbReference type="GO" id="GO:0016887">
    <property type="term" value="F:ATP hydrolysis activity"/>
    <property type="evidence" value="ECO:0007669"/>
    <property type="project" value="InterPro"/>
</dbReference>
<keyword evidence="1" id="KW-0813">Transport</keyword>
<dbReference type="CDD" id="cd03230">
    <property type="entry name" value="ABC_DR_subfamily_A"/>
    <property type="match status" value="1"/>
</dbReference>
<dbReference type="InterPro" id="IPR017871">
    <property type="entry name" value="ABC_transporter-like_CS"/>
</dbReference>
<reference evidence="6 7" key="1">
    <citation type="submission" date="2020-12" db="EMBL/GenBank/DDBJ databases">
        <title>FDA dAtabase for Regulatory Grade micrObial Sequences (FDA-ARGOS): Supporting development and validation of Infectious Disease Dx tests.</title>
        <authorList>
            <person name="Sproer C."/>
            <person name="Gronow S."/>
            <person name="Severitt S."/>
            <person name="Schroder I."/>
            <person name="Tallon L."/>
            <person name="Sadzewicz L."/>
            <person name="Zhao X."/>
            <person name="Boylan J."/>
            <person name="Ott S."/>
            <person name="Bowen H."/>
            <person name="Vavikolanu K."/>
            <person name="Mehta A."/>
            <person name="Aluvathingal J."/>
            <person name="Nadendla S."/>
            <person name="Lowell S."/>
            <person name="Myers T."/>
            <person name="Yan Y."/>
            <person name="Sichtig H."/>
        </authorList>
    </citation>
    <scope>NUCLEOTIDE SEQUENCE [LARGE SCALE GENOMIC DNA]</scope>
    <source>
        <strain evidence="6 7">FDAARGOS_911</strain>
    </source>
</reference>
<dbReference type="InterPro" id="IPR003593">
    <property type="entry name" value="AAA+_ATPase"/>
</dbReference>
<evidence type="ECO:0000256" key="3">
    <source>
        <dbReference type="ARBA" id="ARBA00022840"/>
    </source>
</evidence>
<organism evidence="6 7">
    <name type="scientific">Aerococcus urinae</name>
    <dbReference type="NCBI Taxonomy" id="1376"/>
    <lineage>
        <taxon>Bacteria</taxon>
        <taxon>Bacillati</taxon>
        <taxon>Bacillota</taxon>
        <taxon>Bacilli</taxon>
        <taxon>Lactobacillales</taxon>
        <taxon>Aerococcaceae</taxon>
        <taxon>Aerococcus</taxon>
    </lineage>
</organism>
<name>A0A0X8FFT5_9LACT</name>
<dbReference type="Proteomes" id="UP000594771">
    <property type="component" value="Chromosome"/>
</dbReference>
<dbReference type="GO" id="GO:0005524">
    <property type="term" value="F:ATP binding"/>
    <property type="evidence" value="ECO:0007669"/>
    <property type="project" value="UniProtKB-KW"/>
</dbReference>
<dbReference type="PANTHER" id="PTHR42939">
    <property type="entry name" value="ABC TRANSPORTER ATP-BINDING PROTEIN ALBC-RELATED"/>
    <property type="match status" value="1"/>
</dbReference>
<evidence type="ECO:0000313" key="7">
    <source>
        <dbReference type="Proteomes" id="UP000594771"/>
    </source>
</evidence>
<dbReference type="InterPro" id="IPR051782">
    <property type="entry name" value="ABC_Transporter_VariousFunc"/>
</dbReference>
<reference evidence="5" key="2">
    <citation type="submission" date="2022-09" db="EMBL/GenBank/DDBJ databases">
        <title>Aerococcus urinae taxonomy study.</title>
        <authorList>
            <person name="Christensen J."/>
            <person name="Senneby E."/>
        </authorList>
    </citation>
    <scope>NUCLEOTIDE SEQUENCE</scope>
    <source>
        <strain evidence="5">NLD-066-U95</strain>
    </source>
</reference>
<evidence type="ECO:0000313" key="5">
    <source>
        <dbReference type="EMBL" id="MCY3052799.1"/>
    </source>
</evidence>
<proteinExistence type="predicted"/>
<dbReference type="InterPro" id="IPR027417">
    <property type="entry name" value="P-loop_NTPase"/>
</dbReference>
<evidence type="ECO:0000313" key="6">
    <source>
        <dbReference type="EMBL" id="QPS01984.1"/>
    </source>
</evidence>